<dbReference type="InterPro" id="IPR002491">
    <property type="entry name" value="ABC_transptr_periplasmic_BD"/>
</dbReference>
<feature type="chain" id="PRO_5046619958" evidence="1">
    <location>
        <begin position="29"/>
        <end position="352"/>
    </location>
</feature>
<sequence>MFSSSIRHIAPKSLYAASILILAMISNAAADDACHLKHEPQRVYSANPVVTYLMMALAPEKLVGWNFPPPPQARGIFPDNSFDKPVIGGWFGQGRTPNMEELIRSKPDLMLLSGATVNTDQQRVVEKLGVPVCYLKLDRLTDYPQDLRNLGHWLGKAQRGEKLAQEVEQILNRLAEHKRMLQAQGALKTVYYAESTSGLATECRGSIHSEAIPLAGGINPHICPNDHAKQSRFGRVDINFEQLLRYNPDAIVTQEIGFYERVYQDAKWRSLKAVQNRQVFFMPQVPFRWMDRPPSLMRLLAAEWLMAQLYPQSLNTDLLKVSGDFIETFFQVRPDDAQLKRILNGEIVDERR</sequence>
<keyword evidence="1" id="KW-0732">Signal</keyword>
<dbReference type="PANTHER" id="PTHR30535:SF34">
    <property type="entry name" value="MOLYBDATE-BINDING PROTEIN MOLA"/>
    <property type="match status" value="1"/>
</dbReference>
<protein>
    <submittedName>
        <fullName evidence="3">ABC transporter substrate-binding protein</fullName>
    </submittedName>
</protein>
<dbReference type="Gene3D" id="1.20.58.2180">
    <property type="match status" value="1"/>
</dbReference>
<dbReference type="PANTHER" id="PTHR30535">
    <property type="entry name" value="VITAMIN B12-BINDING PROTEIN"/>
    <property type="match status" value="1"/>
</dbReference>
<feature type="domain" description="Fe/B12 periplasmic-binding" evidence="2">
    <location>
        <begin position="42"/>
        <end position="313"/>
    </location>
</feature>
<comment type="caution">
    <text evidence="3">The sequence shown here is derived from an EMBL/GenBank/DDBJ whole genome shotgun (WGS) entry which is preliminary data.</text>
</comment>
<evidence type="ECO:0000256" key="1">
    <source>
        <dbReference type="SAM" id="SignalP"/>
    </source>
</evidence>
<organism evidence="3 4">
    <name type="scientific">Thiomicrorhabdus heinhorstiae</name>
    <dbReference type="NCBI Taxonomy" id="2748010"/>
    <lineage>
        <taxon>Bacteria</taxon>
        <taxon>Pseudomonadati</taxon>
        <taxon>Pseudomonadota</taxon>
        <taxon>Gammaproteobacteria</taxon>
        <taxon>Thiotrichales</taxon>
        <taxon>Piscirickettsiaceae</taxon>
        <taxon>Thiomicrorhabdus</taxon>
    </lineage>
</organism>
<proteinExistence type="predicted"/>
<dbReference type="EMBL" id="JACBGI020000013">
    <property type="protein sequence ID" value="MBF6058230.1"/>
    <property type="molecule type" value="Genomic_DNA"/>
</dbReference>
<evidence type="ECO:0000313" key="4">
    <source>
        <dbReference type="Proteomes" id="UP001193680"/>
    </source>
</evidence>
<dbReference type="Pfam" id="PF01497">
    <property type="entry name" value="Peripla_BP_2"/>
    <property type="match status" value="1"/>
</dbReference>
<feature type="signal peptide" evidence="1">
    <location>
        <begin position="1"/>
        <end position="28"/>
    </location>
</feature>
<dbReference type="InterPro" id="IPR050902">
    <property type="entry name" value="ABC_Transporter_SBP"/>
</dbReference>
<dbReference type="PROSITE" id="PS50983">
    <property type="entry name" value="FE_B12_PBP"/>
    <property type="match status" value="1"/>
</dbReference>
<reference evidence="3 4" key="2">
    <citation type="submission" date="2020-11" db="EMBL/GenBank/DDBJ databases">
        <title>Sulfur oxidizing isolate from Hospital Hole Sinkhole.</title>
        <authorList>
            <person name="Scott K.M."/>
        </authorList>
    </citation>
    <scope>NUCLEOTIDE SEQUENCE [LARGE SCALE GENOMIC DNA]</scope>
    <source>
        <strain evidence="3 4">HH1</strain>
    </source>
</reference>
<dbReference type="SUPFAM" id="SSF53807">
    <property type="entry name" value="Helical backbone' metal receptor"/>
    <property type="match status" value="1"/>
</dbReference>
<dbReference type="Gene3D" id="3.40.50.1980">
    <property type="entry name" value="Nitrogenase molybdenum iron protein domain"/>
    <property type="match status" value="2"/>
</dbReference>
<accession>A0ABS0BWP7</accession>
<keyword evidence="4" id="KW-1185">Reference proteome</keyword>
<reference evidence="3 4" key="1">
    <citation type="submission" date="2020-06" db="EMBL/GenBank/DDBJ databases">
        <authorList>
            <person name="Scott K."/>
        </authorList>
    </citation>
    <scope>NUCLEOTIDE SEQUENCE [LARGE SCALE GENOMIC DNA]</scope>
    <source>
        <strain evidence="3 4">HH1</strain>
    </source>
</reference>
<name>A0ABS0BWP7_9GAMM</name>
<dbReference type="RefSeq" id="WP_185978372.1">
    <property type="nucleotide sequence ID" value="NZ_JACBGI020000013.1"/>
</dbReference>
<dbReference type="Proteomes" id="UP001193680">
    <property type="component" value="Unassembled WGS sequence"/>
</dbReference>
<evidence type="ECO:0000313" key="3">
    <source>
        <dbReference type="EMBL" id="MBF6058230.1"/>
    </source>
</evidence>
<gene>
    <name evidence="3" type="ORF">H8792_007740</name>
</gene>
<evidence type="ECO:0000259" key="2">
    <source>
        <dbReference type="PROSITE" id="PS50983"/>
    </source>
</evidence>